<reference evidence="1" key="1">
    <citation type="journal article" date="2020" name="Stud. Mycol.">
        <title>101 Dothideomycetes genomes: a test case for predicting lifestyles and emergence of pathogens.</title>
        <authorList>
            <person name="Haridas S."/>
            <person name="Albert R."/>
            <person name="Binder M."/>
            <person name="Bloem J."/>
            <person name="Labutti K."/>
            <person name="Salamov A."/>
            <person name="Andreopoulos B."/>
            <person name="Baker S."/>
            <person name="Barry K."/>
            <person name="Bills G."/>
            <person name="Bluhm B."/>
            <person name="Cannon C."/>
            <person name="Castanera R."/>
            <person name="Culley D."/>
            <person name="Daum C."/>
            <person name="Ezra D."/>
            <person name="Gonzalez J."/>
            <person name="Henrissat B."/>
            <person name="Kuo A."/>
            <person name="Liang C."/>
            <person name="Lipzen A."/>
            <person name="Lutzoni F."/>
            <person name="Magnuson J."/>
            <person name="Mondo S."/>
            <person name="Nolan M."/>
            <person name="Ohm R."/>
            <person name="Pangilinan J."/>
            <person name="Park H.-J."/>
            <person name="Ramirez L."/>
            <person name="Alfaro M."/>
            <person name="Sun H."/>
            <person name="Tritt A."/>
            <person name="Yoshinaga Y."/>
            <person name="Zwiers L.-H."/>
            <person name="Turgeon B."/>
            <person name="Goodwin S."/>
            <person name="Spatafora J."/>
            <person name="Crous P."/>
            <person name="Grigoriev I."/>
        </authorList>
    </citation>
    <scope>NUCLEOTIDE SEQUENCE</scope>
    <source>
        <strain evidence="1">ATCC 200398</strain>
    </source>
</reference>
<sequence>MERVFPIRCTIIDDSPHLLGDHQQQGAYLCEPPPALHTFWCRDSLAYIMSRIIESEEILQNPPQESSQLVHTEHCEHAFINEDGYGFITGKRDTFTRCEDERIRTPGAVQSHGMLIGLEVFEGAAITRCLCRVVSENSEAICKYTPGEIFGLDNFLFVFPAHQRLIFQSYARSVINSFKNTSQSAEPKVFSISFMDPGGYIVPAWCAMHFVGGQHNLLICEFELEESCCINQTLEDDLPSTPYNTLGSDPGEATSSFLKKSEPLNITVHTIDMFQGEGRTMEVVSVMSHIQQQLSSKNDIQDLLDTIVGLIQELTGYHRCMVYRFDENYNGRVVSELLNPQASLDIYKGLHFPASDIPKQARDLYKINKVRVLFNRDTFPSRLVYRNLEDLDSPLDLTHSYLRAMSPVHLKYLANMGVRSTMSVSLDYRNELWGLICCHSYGPNGVRVPFPVRELCYWVGLCASNCLDKVLNAEKIKARNILTTMQIDITPRGCISASSEDLLHMFGADFGFLVVQGEARTIGKLSSYLEAVTLLRYVYFRKFDNTFATKNITRDFSDLVYEPGFDHIAGLLFIPLSQEAGDFVIFFRKNQTKVFHWAGNPNMSKTGSLEPRNSFNKWTETVRGTCSPWTEEQFEAAVITRLVYGNFIRVWREKEAALQETRMKRLLLLNLSHEVRTPLNAVVNYLEMALEKPLNKATKDILTQSYSASRSLIYVIDDLLHLTGGGKQPSPPLVHVAFDLAQGIQLTLDQFEQHAIQKGLTFDIIKDLNFPHYVYGDLQRLQQAVASLVTNAVKNTNKGGIVIHLGLPSATEESCVIQIAVQDTGKGISERELDDLFQEFEQVPDEEPDSDQSPVEEKKEEPKKPIKEARLGLGLALLARYIKHCGGQIRGKSKVGKGSIFSLDVPMQLANETSIKSASRSSASTTPSDDRPEQNRITPQRPTLTSMTFTSSPANFHLHLDRSSRQSERSPVNSIHFHHQLPAKETKPLDIMASQEQATPLKENFMILVADDNPVNISLLQRRLKRMGHEVKIGRDGQQCFREFQRYRGEVDFVLMDLNMPLVDGIKSTMMIREIERTEPVNCQILTVPPTSKRTPIFAVSASLNLHSQHSLEAAGFDGWLSKPIDFERLTVILKGTMSTDLRMQTKCEPGDFKAGGWFG</sequence>
<dbReference type="EMBL" id="MU003521">
    <property type="protein sequence ID" value="KAF2467268.1"/>
    <property type="molecule type" value="Genomic_DNA"/>
</dbReference>
<comment type="caution">
    <text evidence="1">The sequence shown here is derived from an EMBL/GenBank/DDBJ whole genome shotgun (WGS) entry which is preliminary data.</text>
</comment>
<accession>A0ACB6QK01</accession>
<keyword evidence="2" id="KW-1185">Reference proteome</keyword>
<evidence type="ECO:0000313" key="1">
    <source>
        <dbReference type="EMBL" id="KAF2467268.1"/>
    </source>
</evidence>
<organism evidence="1 2">
    <name type="scientific">Lindgomyces ingoldianus</name>
    <dbReference type="NCBI Taxonomy" id="673940"/>
    <lineage>
        <taxon>Eukaryota</taxon>
        <taxon>Fungi</taxon>
        <taxon>Dikarya</taxon>
        <taxon>Ascomycota</taxon>
        <taxon>Pezizomycotina</taxon>
        <taxon>Dothideomycetes</taxon>
        <taxon>Pleosporomycetidae</taxon>
        <taxon>Pleosporales</taxon>
        <taxon>Lindgomycetaceae</taxon>
        <taxon>Lindgomyces</taxon>
    </lineage>
</organism>
<evidence type="ECO:0000313" key="2">
    <source>
        <dbReference type="Proteomes" id="UP000799755"/>
    </source>
</evidence>
<proteinExistence type="predicted"/>
<dbReference type="Proteomes" id="UP000799755">
    <property type="component" value="Unassembled WGS sequence"/>
</dbReference>
<name>A0ACB6QK01_9PLEO</name>
<gene>
    <name evidence="1" type="ORF">BDR25DRAFT_376197</name>
</gene>
<protein>
    <submittedName>
        <fullName evidence="1">Phytochrome-like protein</fullName>
    </submittedName>
</protein>